<dbReference type="PANTHER" id="PTHR30349">
    <property type="entry name" value="PHAGE INTEGRASE-RELATED"/>
    <property type="match status" value="1"/>
</dbReference>
<dbReference type="GO" id="GO:0003677">
    <property type="term" value="F:DNA binding"/>
    <property type="evidence" value="ECO:0007669"/>
    <property type="project" value="UniProtKB-KW"/>
</dbReference>
<keyword evidence="4" id="KW-0233">DNA recombination</keyword>
<evidence type="ECO:0000313" key="6">
    <source>
        <dbReference type="EMBL" id="MDH5924526.1"/>
    </source>
</evidence>
<evidence type="ECO:0000256" key="3">
    <source>
        <dbReference type="ARBA" id="ARBA00023125"/>
    </source>
</evidence>
<dbReference type="Pfam" id="PF00589">
    <property type="entry name" value="Phage_integrase"/>
    <property type="match status" value="1"/>
</dbReference>
<keyword evidence="3" id="KW-0238">DNA-binding</keyword>
<comment type="caution">
    <text evidence="6">The sequence shown here is derived from an EMBL/GenBank/DDBJ whole genome shotgun (WGS) entry which is preliminary data.</text>
</comment>
<dbReference type="InterPro" id="IPR050090">
    <property type="entry name" value="Tyrosine_recombinase_XerCD"/>
</dbReference>
<dbReference type="AlphaFoldDB" id="A0AA43K067"/>
<accession>A0AA43K067</accession>
<dbReference type="SUPFAM" id="SSF56349">
    <property type="entry name" value="DNA breaking-rejoining enzymes"/>
    <property type="match status" value="1"/>
</dbReference>
<reference evidence="6" key="1">
    <citation type="submission" date="2022-01" db="EMBL/GenBank/DDBJ databases">
        <title>Vibrio aestuarianus Clade A and Clade B isolates are associated with Pacific oyster (Crassostrea gigas) disease outbreaks across Ireland.</title>
        <authorList>
            <person name="Coyle N."/>
            <person name="O'Toole C."/>
            <person name="Thomas J.C.L."/>
            <person name="Ryder D."/>
            <person name="Cheslett D."/>
            <person name="Feist S."/>
            <person name="Bean T."/>
            <person name="Joseph A."/>
            <person name="Waina A."/>
            <person name="Feil E."/>
            <person name="Verner-Jeffreys D.W."/>
        </authorList>
    </citation>
    <scope>NUCLEOTIDE SEQUENCE</scope>
    <source>
        <strain evidence="6">S/17/14 A</strain>
    </source>
</reference>
<dbReference type="Gene3D" id="1.10.443.10">
    <property type="entry name" value="Intergrase catalytic core"/>
    <property type="match status" value="1"/>
</dbReference>
<dbReference type="InterPro" id="IPR010998">
    <property type="entry name" value="Integrase_recombinase_N"/>
</dbReference>
<feature type="non-terminal residue" evidence="6">
    <location>
        <position position="1"/>
    </location>
</feature>
<name>A0AA43K067_VIBSP</name>
<dbReference type="PROSITE" id="PS51898">
    <property type="entry name" value="TYR_RECOMBINASE"/>
    <property type="match status" value="1"/>
</dbReference>
<dbReference type="PANTHER" id="PTHR30349:SF41">
    <property type="entry name" value="INTEGRASE_RECOMBINASE PROTEIN MJ0367-RELATED"/>
    <property type="match status" value="1"/>
</dbReference>
<dbReference type="GO" id="GO:0015074">
    <property type="term" value="P:DNA integration"/>
    <property type="evidence" value="ECO:0007669"/>
    <property type="project" value="UniProtKB-KW"/>
</dbReference>
<feature type="domain" description="Tyr recombinase" evidence="5">
    <location>
        <begin position="55"/>
        <end position="244"/>
    </location>
</feature>
<protein>
    <submittedName>
        <fullName evidence="6">Site-specific integrase</fullName>
    </submittedName>
</protein>
<dbReference type="Gene3D" id="1.10.150.130">
    <property type="match status" value="1"/>
</dbReference>
<comment type="similarity">
    <text evidence="1">Belongs to the 'phage' integrase family.</text>
</comment>
<evidence type="ECO:0000256" key="4">
    <source>
        <dbReference type="ARBA" id="ARBA00023172"/>
    </source>
</evidence>
<sequence length="268" mass="31924">LRAERMGLEVIATSTGNKYLSRVKCFFEYLKKTGVIERNLFEDIEERKVEERESYQRPAYDENQIKTIISSEVFKKRDLNSYAWVVLIAIETGMRLNEICQLYRENILIKNGVWCIEVTNRREGQRLKNKYSLRLIPISKALIKMGFLDFVKSKDGHLFHDFYYSERDGYSPKMSKWYSKYKKQWRFAEGYCFYSIRHYFTTKLKFSGVPECFVAQIKGHSHKTDTYGRYGKEYSIKAVKKVMDKNTSPSMKNLSRKRRLKKLTTIIF</sequence>
<dbReference type="Proteomes" id="UP001159663">
    <property type="component" value="Unassembled WGS sequence"/>
</dbReference>
<gene>
    <name evidence="6" type="ORF">L8R85_26480</name>
</gene>
<dbReference type="InterPro" id="IPR011010">
    <property type="entry name" value="DNA_brk_join_enz"/>
</dbReference>
<dbReference type="CDD" id="cd01184">
    <property type="entry name" value="INT_C_like_1"/>
    <property type="match status" value="1"/>
</dbReference>
<evidence type="ECO:0000256" key="2">
    <source>
        <dbReference type="ARBA" id="ARBA00022908"/>
    </source>
</evidence>
<keyword evidence="2" id="KW-0229">DNA integration</keyword>
<dbReference type="InterPro" id="IPR002104">
    <property type="entry name" value="Integrase_catalytic"/>
</dbReference>
<evidence type="ECO:0000313" key="7">
    <source>
        <dbReference type="Proteomes" id="UP001159663"/>
    </source>
</evidence>
<dbReference type="RefSeq" id="WP_280534914.1">
    <property type="nucleotide sequence ID" value="NZ_JAKMYX010000237.1"/>
</dbReference>
<dbReference type="EMBL" id="JAKMYX010000237">
    <property type="protein sequence ID" value="MDH5924526.1"/>
    <property type="molecule type" value="Genomic_DNA"/>
</dbReference>
<evidence type="ECO:0000259" key="5">
    <source>
        <dbReference type="PROSITE" id="PS51898"/>
    </source>
</evidence>
<dbReference type="GO" id="GO:0006310">
    <property type="term" value="P:DNA recombination"/>
    <property type="evidence" value="ECO:0007669"/>
    <property type="project" value="UniProtKB-KW"/>
</dbReference>
<dbReference type="InterPro" id="IPR013762">
    <property type="entry name" value="Integrase-like_cat_sf"/>
</dbReference>
<evidence type="ECO:0000256" key="1">
    <source>
        <dbReference type="ARBA" id="ARBA00008857"/>
    </source>
</evidence>
<organism evidence="6 7">
    <name type="scientific">Vibrio splendidus</name>
    <dbReference type="NCBI Taxonomy" id="29497"/>
    <lineage>
        <taxon>Bacteria</taxon>
        <taxon>Pseudomonadati</taxon>
        <taxon>Pseudomonadota</taxon>
        <taxon>Gammaproteobacteria</taxon>
        <taxon>Vibrionales</taxon>
        <taxon>Vibrionaceae</taxon>
        <taxon>Vibrio</taxon>
    </lineage>
</organism>
<proteinExistence type="inferred from homology"/>